<protein>
    <submittedName>
        <fullName evidence="1">Uncharacterized protein</fullName>
    </submittedName>
</protein>
<sequence>MGDTRTGFRESSRAPSSFDVGPLLAEVLARSIVAGAWNAAVALGLPVLPGGKWLRGRVLSPMGARGGTAGDLLGVASARCRGRTCGWWEHALRTAPATSLPPDPPPAQRADSGCDVVGMRRRGGGHGVASAPPCSCHRAPRILFMDAMSFDRALGLPRRTPRNSKGGGRDLASPIGSGVFTALPGLLSCLQPPGSRPSFQYSCPAPSTSTGQMKLKILRKWSRVAVVERARVC</sequence>
<organism evidence="1 2">
    <name type="scientific">Mycena belliarum</name>
    <dbReference type="NCBI Taxonomy" id="1033014"/>
    <lineage>
        <taxon>Eukaryota</taxon>
        <taxon>Fungi</taxon>
        <taxon>Dikarya</taxon>
        <taxon>Basidiomycota</taxon>
        <taxon>Agaricomycotina</taxon>
        <taxon>Agaricomycetes</taxon>
        <taxon>Agaricomycetidae</taxon>
        <taxon>Agaricales</taxon>
        <taxon>Marasmiineae</taxon>
        <taxon>Mycenaceae</taxon>
        <taxon>Mycena</taxon>
    </lineage>
</organism>
<comment type="caution">
    <text evidence="1">The sequence shown here is derived from an EMBL/GenBank/DDBJ whole genome shotgun (WGS) entry which is preliminary data.</text>
</comment>
<reference evidence="1" key="1">
    <citation type="submission" date="2023-03" db="EMBL/GenBank/DDBJ databases">
        <title>Massive genome expansion in bonnet fungi (Mycena s.s.) driven by repeated elements and novel gene families across ecological guilds.</title>
        <authorList>
            <consortium name="Lawrence Berkeley National Laboratory"/>
            <person name="Harder C.B."/>
            <person name="Miyauchi S."/>
            <person name="Viragh M."/>
            <person name="Kuo A."/>
            <person name="Thoen E."/>
            <person name="Andreopoulos B."/>
            <person name="Lu D."/>
            <person name="Skrede I."/>
            <person name="Drula E."/>
            <person name="Henrissat B."/>
            <person name="Morin E."/>
            <person name="Kohler A."/>
            <person name="Barry K."/>
            <person name="LaButti K."/>
            <person name="Morin E."/>
            <person name="Salamov A."/>
            <person name="Lipzen A."/>
            <person name="Mereny Z."/>
            <person name="Hegedus B."/>
            <person name="Baldrian P."/>
            <person name="Stursova M."/>
            <person name="Weitz H."/>
            <person name="Taylor A."/>
            <person name="Grigoriev I.V."/>
            <person name="Nagy L.G."/>
            <person name="Martin F."/>
            <person name="Kauserud H."/>
        </authorList>
    </citation>
    <scope>NUCLEOTIDE SEQUENCE</scope>
    <source>
        <strain evidence="1">CBHHK173m</strain>
    </source>
</reference>
<dbReference type="AlphaFoldDB" id="A0AAD6XUD5"/>
<keyword evidence="2" id="KW-1185">Reference proteome</keyword>
<name>A0AAD6XUD5_9AGAR</name>
<accession>A0AAD6XUD5</accession>
<proteinExistence type="predicted"/>
<evidence type="ECO:0000313" key="1">
    <source>
        <dbReference type="EMBL" id="KAJ7093386.1"/>
    </source>
</evidence>
<dbReference type="Proteomes" id="UP001222325">
    <property type="component" value="Unassembled WGS sequence"/>
</dbReference>
<dbReference type="EMBL" id="JARJCN010000016">
    <property type="protein sequence ID" value="KAJ7093386.1"/>
    <property type="molecule type" value="Genomic_DNA"/>
</dbReference>
<evidence type="ECO:0000313" key="2">
    <source>
        <dbReference type="Proteomes" id="UP001222325"/>
    </source>
</evidence>
<gene>
    <name evidence="1" type="ORF">B0H15DRAFT_157181</name>
</gene>